<dbReference type="GO" id="GO:0003677">
    <property type="term" value="F:DNA binding"/>
    <property type="evidence" value="ECO:0007669"/>
    <property type="project" value="InterPro"/>
</dbReference>
<evidence type="ECO:0008006" key="3">
    <source>
        <dbReference type="Google" id="ProtNLM"/>
    </source>
</evidence>
<keyword evidence="2" id="KW-1185">Reference proteome</keyword>
<protein>
    <recommendedName>
        <fullName evidence="3">Tyr recombinase domain-containing protein</fullName>
    </recommendedName>
</protein>
<proteinExistence type="predicted"/>
<accession>A0A1E7FNQ1</accession>
<dbReference type="KEGG" id="fcy:FRACYDRAFT_235852"/>
<dbReference type="EMBL" id="KV784355">
    <property type="protein sequence ID" value="OEU19791.1"/>
    <property type="molecule type" value="Genomic_DNA"/>
</dbReference>
<dbReference type="GO" id="GO:0006310">
    <property type="term" value="P:DNA recombination"/>
    <property type="evidence" value="ECO:0007669"/>
    <property type="project" value="InterPro"/>
</dbReference>
<dbReference type="AlphaFoldDB" id="A0A1E7FNQ1"/>
<dbReference type="InParanoid" id="A0A1E7FNQ1"/>
<dbReference type="Gene3D" id="1.10.443.10">
    <property type="entry name" value="Intergrase catalytic core"/>
    <property type="match status" value="1"/>
</dbReference>
<dbReference type="InterPro" id="IPR013762">
    <property type="entry name" value="Integrase-like_cat_sf"/>
</dbReference>
<sequence>MIHKREFLRRNLPYDGRIKLASYYNSRHVRVPVKAAQITKAVRWHASLLQPVTGIDPAQLSARSLRAGGAMALLAGQCDTNTIKLLCRWHSDAMMRYLHQQSLPIFQRLSSKMFNNGSYTFLPEDWVPAAAE</sequence>
<dbReference type="OrthoDB" id="53208at2759"/>
<name>A0A1E7FNQ1_9STRA</name>
<evidence type="ECO:0000313" key="1">
    <source>
        <dbReference type="EMBL" id="OEU19791.1"/>
    </source>
</evidence>
<reference evidence="1 2" key="1">
    <citation type="submission" date="2016-09" db="EMBL/GenBank/DDBJ databases">
        <title>Extensive genetic diversity and differential bi-allelic expression allows diatom success in the polar Southern Ocean.</title>
        <authorList>
            <consortium name="DOE Joint Genome Institute"/>
            <person name="Mock T."/>
            <person name="Otillar R.P."/>
            <person name="Strauss J."/>
            <person name="Dupont C."/>
            <person name="Frickenhaus S."/>
            <person name="Maumus F."/>
            <person name="Mcmullan M."/>
            <person name="Sanges R."/>
            <person name="Schmutz J."/>
            <person name="Toseland A."/>
            <person name="Valas R."/>
            <person name="Veluchamy A."/>
            <person name="Ward B.J."/>
            <person name="Allen A."/>
            <person name="Barry K."/>
            <person name="Falciatore A."/>
            <person name="Ferrante M."/>
            <person name="Fortunato A.E."/>
            <person name="Gloeckner G."/>
            <person name="Gruber A."/>
            <person name="Hipkin R."/>
            <person name="Janech M."/>
            <person name="Kroth P."/>
            <person name="Leese F."/>
            <person name="Lindquist E."/>
            <person name="Lyon B.R."/>
            <person name="Martin J."/>
            <person name="Mayer C."/>
            <person name="Parker M."/>
            <person name="Quesneville H."/>
            <person name="Raymond J."/>
            <person name="Uhlig C."/>
            <person name="Valentin K.U."/>
            <person name="Worden A.Z."/>
            <person name="Armbrust E.V."/>
            <person name="Bowler C."/>
            <person name="Green B."/>
            <person name="Moulton V."/>
            <person name="Van Oosterhout C."/>
            <person name="Grigoriev I."/>
        </authorList>
    </citation>
    <scope>NUCLEOTIDE SEQUENCE [LARGE SCALE GENOMIC DNA]</scope>
    <source>
        <strain evidence="1 2">CCMP1102</strain>
    </source>
</reference>
<gene>
    <name evidence="1" type="ORF">FRACYDRAFT_235852</name>
</gene>
<evidence type="ECO:0000313" key="2">
    <source>
        <dbReference type="Proteomes" id="UP000095751"/>
    </source>
</evidence>
<dbReference type="GO" id="GO:0015074">
    <property type="term" value="P:DNA integration"/>
    <property type="evidence" value="ECO:0007669"/>
    <property type="project" value="InterPro"/>
</dbReference>
<organism evidence="1 2">
    <name type="scientific">Fragilariopsis cylindrus CCMP1102</name>
    <dbReference type="NCBI Taxonomy" id="635003"/>
    <lineage>
        <taxon>Eukaryota</taxon>
        <taxon>Sar</taxon>
        <taxon>Stramenopiles</taxon>
        <taxon>Ochrophyta</taxon>
        <taxon>Bacillariophyta</taxon>
        <taxon>Bacillariophyceae</taxon>
        <taxon>Bacillariophycidae</taxon>
        <taxon>Bacillariales</taxon>
        <taxon>Bacillariaceae</taxon>
        <taxon>Fragilariopsis</taxon>
    </lineage>
</organism>
<dbReference type="Proteomes" id="UP000095751">
    <property type="component" value="Unassembled WGS sequence"/>
</dbReference>